<keyword evidence="1" id="KW-1133">Transmembrane helix</keyword>
<name>A0A1B7LB07_9FIRM</name>
<keyword evidence="1" id="KW-0812">Transmembrane</keyword>
<dbReference type="RefSeq" id="WP_066671244.1">
    <property type="nucleotide sequence ID" value="NZ_LYVF01000193.1"/>
</dbReference>
<sequence length="79" mass="8746">MLTMRKFHRILGLISAFFFVYMAFTGLAISQFSGVWRGRGGGVIFKLHALHILGLPVAELTALALIFSTLSGVYLCIKR</sequence>
<accession>A0A1B7LB07</accession>
<reference evidence="2 3" key="1">
    <citation type="submission" date="2016-04" db="EMBL/GenBank/DDBJ databases">
        <authorList>
            <person name="Evans L.H."/>
            <person name="Alamgir A."/>
            <person name="Owens N."/>
            <person name="Weber N.D."/>
            <person name="Virtaneva K."/>
            <person name="Barbian K."/>
            <person name="Babar A."/>
            <person name="Rosenke K."/>
        </authorList>
    </citation>
    <scope>NUCLEOTIDE SEQUENCE [LARGE SCALE GENOMIC DNA]</scope>
    <source>
        <strain evidence="2 3">LMa1</strain>
    </source>
</reference>
<evidence type="ECO:0008006" key="4">
    <source>
        <dbReference type="Google" id="ProtNLM"/>
    </source>
</evidence>
<dbReference type="Proteomes" id="UP000078532">
    <property type="component" value="Unassembled WGS sequence"/>
</dbReference>
<dbReference type="AlphaFoldDB" id="A0A1B7LB07"/>
<protein>
    <recommendedName>
        <fullName evidence="4">PepSY domain-containing protein</fullName>
    </recommendedName>
</protein>
<evidence type="ECO:0000313" key="3">
    <source>
        <dbReference type="Proteomes" id="UP000078532"/>
    </source>
</evidence>
<dbReference type="STRING" id="1838280.A6M21_15680"/>
<proteinExistence type="predicted"/>
<keyword evidence="3" id="KW-1185">Reference proteome</keyword>
<evidence type="ECO:0000313" key="2">
    <source>
        <dbReference type="EMBL" id="OAT79534.1"/>
    </source>
</evidence>
<evidence type="ECO:0000256" key="1">
    <source>
        <dbReference type="SAM" id="Phobius"/>
    </source>
</evidence>
<feature type="transmembrane region" description="Helical" evidence="1">
    <location>
        <begin position="52"/>
        <end position="77"/>
    </location>
</feature>
<keyword evidence="1" id="KW-0472">Membrane</keyword>
<comment type="caution">
    <text evidence="2">The sequence shown here is derived from an EMBL/GenBank/DDBJ whole genome shotgun (WGS) entry which is preliminary data.</text>
</comment>
<organism evidence="2 3">
    <name type="scientific">Desulfotomaculum copahuensis</name>
    <dbReference type="NCBI Taxonomy" id="1838280"/>
    <lineage>
        <taxon>Bacteria</taxon>
        <taxon>Bacillati</taxon>
        <taxon>Bacillota</taxon>
        <taxon>Clostridia</taxon>
        <taxon>Eubacteriales</taxon>
        <taxon>Desulfotomaculaceae</taxon>
        <taxon>Desulfotomaculum</taxon>
    </lineage>
</organism>
<dbReference type="EMBL" id="LYVF01000193">
    <property type="protein sequence ID" value="OAT79534.1"/>
    <property type="molecule type" value="Genomic_DNA"/>
</dbReference>
<gene>
    <name evidence="2" type="ORF">A6M21_15680</name>
</gene>